<feature type="signal peptide" evidence="8">
    <location>
        <begin position="1"/>
        <end position="28"/>
    </location>
</feature>
<dbReference type="Pfam" id="PF10502">
    <property type="entry name" value="Peptidase_S26"/>
    <property type="match status" value="1"/>
</dbReference>
<dbReference type="RefSeq" id="XP_005850447.1">
    <property type="nucleotide sequence ID" value="XM_005850385.1"/>
</dbReference>
<accession>E1Z8H0</accession>
<dbReference type="eggNOG" id="KOG1568">
    <property type="taxonomic scope" value="Eukaryota"/>
</dbReference>
<dbReference type="InParanoid" id="E1Z8H0"/>
<dbReference type="CDD" id="cd06530">
    <property type="entry name" value="S26_SPase_I"/>
    <property type="match status" value="1"/>
</dbReference>
<dbReference type="KEGG" id="cvr:CHLNCDRAFT_50794"/>
<dbReference type="AlphaFoldDB" id="E1Z8H0"/>
<gene>
    <name evidence="10" type="ORF">CHLNCDRAFT_50794</name>
</gene>
<dbReference type="EMBL" id="GL433838">
    <property type="protein sequence ID" value="EFN58345.1"/>
    <property type="molecule type" value="Genomic_DNA"/>
</dbReference>
<feature type="compositionally biased region" description="Low complexity" evidence="7">
    <location>
        <begin position="54"/>
        <end position="68"/>
    </location>
</feature>
<dbReference type="InterPro" id="IPR019533">
    <property type="entry name" value="Peptidase_S26"/>
</dbReference>
<protein>
    <recommendedName>
        <fullName evidence="9">Peptidase S26 domain-containing protein</fullName>
    </recommendedName>
</protein>
<evidence type="ECO:0000256" key="8">
    <source>
        <dbReference type="SAM" id="SignalP"/>
    </source>
</evidence>
<evidence type="ECO:0000256" key="1">
    <source>
        <dbReference type="ARBA" id="ARBA00004167"/>
    </source>
</evidence>
<evidence type="ECO:0000259" key="9">
    <source>
        <dbReference type="Pfam" id="PF10502"/>
    </source>
</evidence>
<comment type="subcellular location">
    <subcellularLocation>
        <location evidence="1">Membrane</location>
        <topology evidence="1">Single-pass membrane protein</topology>
    </subcellularLocation>
</comment>
<dbReference type="STRING" id="554065.E1Z8H0"/>
<keyword evidence="5" id="KW-1133">Transmembrane helix</keyword>
<dbReference type="Proteomes" id="UP000008141">
    <property type="component" value="Unassembled WGS sequence"/>
</dbReference>
<dbReference type="GO" id="GO:0006465">
    <property type="term" value="P:signal peptide processing"/>
    <property type="evidence" value="ECO:0007669"/>
    <property type="project" value="InterPro"/>
</dbReference>
<keyword evidence="3" id="KW-0812">Transmembrane</keyword>
<feature type="chain" id="PRO_5003155526" description="Peptidase S26 domain-containing protein" evidence="8">
    <location>
        <begin position="29"/>
        <end position="211"/>
    </location>
</feature>
<sequence>MKPTSRQGSRGAGLLWLGVFYVVSDCIASVRFASGVDLPDREEDGAAGGGGGASSSATGRGRGSSTTSIADSTKGSRAILIDKASLRFFKFGRGELVLLKSPEEPSRRLVRRMIGLEGDWVSVAGGKVERVPKGACWLEADSIKAPGGDSRVAWGPVPLALIEGRVSRVLWPPARWGPLSPQLSTSGTRVVGKAGSLEFLTPPAEEDDWWA</sequence>
<proteinExistence type="predicted"/>
<dbReference type="Gene3D" id="2.10.109.10">
    <property type="entry name" value="Umud Fragment, subunit A"/>
    <property type="match status" value="1"/>
</dbReference>
<dbReference type="SUPFAM" id="SSF51306">
    <property type="entry name" value="LexA/Signal peptidase"/>
    <property type="match status" value="1"/>
</dbReference>
<keyword evidence="4" id="KW-0378">Hydrolase</keyword>
<dbReference type="InterPro" id="IPR036286">
    <property type="entry name" value="LexA/Signal_pep-like_sf"/>
</dbReference>
<organism evidence="11">
    <name type="scientific">Chlorella variabilis</name>
    <name type="common">Green alga</name>
    <dbReference type="NCBI Taxonomy" id="554065"/>
    <lineage>
        <taxon>Eukaryota</taxon>
        <taxon>Viridiplantae</taxon>
        <taxon>Chlorophyta</taxon>
        <taxon>core chlorophytes</taxon>
        <taxon>Trebouxiophyceae</taxon>
        <taxon>Chlorellales</taxon>
        <taxon>Chlorellaceae</taxon>
        <taxon>Chlorella clade</taxon>
        <taxon>Chlorella</taxon>
    </lineage>
</organism>
<evidence type="ECO:0000256" key="2">
    <source>
        <dbReference type="ARBA" id="ARBA00022670"/>
    </source>
</evidence>
<keyword evidence="8" id="KW-0732">Signal</keyword>
<evidence type="ECO:0000313" key="10">
    <source>
        <dbReference type="EMBL" id="EFN58345.1"/>
    </source>
</evidence>
<dbReference type="InterPro" id="IPR037730">
    <property type="entry name" value="IMP2"/>
</dbReference>
<dbReference type="PANTHER" id="PTHR46041">
    <property type="entry name" value="MITOCHONDRIAL INNER MEMBRANE PROTEASE SUBUNIT 2"/>
    <property type="match status" value="1"/>
</dbReference>
<evidence type="ECO:0000313" key="11">
    <source>
        <dbReference type="Proteomes" id="UP000008141"/>
    </source>
</evidence>
<name>E1Z8H0_CHLVA</name>
<feature type="region of interest" description="Disordered" evidence="7">
    <location>
        <begin position="43"/>
        <end position="70"/>
    </location>
</feature>
<dbReference type="GO" id="GO:0006627">
    <property type="term" value="P:protein processing involved in protein targeting to mitochondrion"/>
    <property type="evidence" value="ECO:0007669"/>
    <property type="project" value="InterPro"/>
</dbReference>
<dbReference type="OrthoDB" id="9996127at2759"/>
<evidence type="ECO:0000256" key="6">
    <source>
        <dbReference type="ARBA" id="ARBA00023136"/>
    </source>
</evidence>
<evidence type="ECO:0000256" key="3">
    <source>
        <dbReference type="ARBA" id="ARBA00022692"/>
    </source>
</evidence>
<dbReference type="GO" id="GO:0042720">
    <property type="term" value="C:mitochondrial inner membrane peptidase complex"/>
    <property type="evidence" value="ECO:0007669"/>
    <property type="project" value="InterPro"/>
</dbReference>
<dbReference type="GO" id="GO:0004252">
    <property type="term" value="F:serine-type endopeptidase activity"/>
    <property type="evidence" value="ECO:0007669"/>
    <property type="project" value="InterPro"/>
</dbReference>
<keyword evidence="2" id="KW-0645">Protease</keyword>
<keyword evidence="11" id="KW-1185">Reference proteome</keyword>
<keyword evidence="6" id="KW-0472">Membrane</keyword>
<evidence type="ECO:0000256" key="4">
    <source>
        <dbReference type="ARBA" id="ARBA00022801"/>
    </source>
</evidence>
<dbReference type="GeneID" id="17357506"/>
<feature type="domain" description="Peptidase S26" evidence="9">
    <location>
        <begin position="66"/>
        <end position="128"/>
    </location>
</feature>
<reference evidence="10 11" key="1">
    <citation type="journal article" date="2010" name="Plant Cell">
        <title>The Chlorella variabilis NC64A genome reveals adaptation to photosymbiosis, coevolution with viruses, and cryptic sex.</title>
        <authorList>
            <person name="Blanc G."/>
            <person name="Duncan G."/>
            <person name="Agarkova I."/>
            <person name="Borodovsky M."/>
            <person name="Gurnon J."/>
            <person name="Kuo A."/>
            <person name="Lindquist E."/>
            <person name="Lucas S."/>
            <person name="Pangilinan J."/>
            <person name="Polle J."/>
            <person name="Salamov A."/>
            <person name="Terry A."/>
            <person name="Yamada T."/>
            <person name="Dunigan D.D."/>
            <person name="Grigoriev I.V."/>
            <person name="Claverie J.M."/>
            <person name="Van Etten J.L."/>
        </authorList>
    </citation>
    <scope>NUCLEOTIDE SEQUENCE [LARGE SCALE GENOMIC DNA]</scope>
    <source>
        <strain evidence="10 11">NC64A</strain>
    </source>
</reference>
<dbReference type="PANTHER" id="PTHR46041:SF2">
    <property type="entry name" value="MITOCHONDRIAL INNER MEMBRANE PROTEASE SUBUNIT 2"/>
    <property type="match status" value="1"/>
</dbReference>
<evidence type="ECO:0000256" key="7">
    <source>
        <dbReference type="SAM" id="MobiDB-lite"/>
    </source>
</evidence>
<evidence type="ECO:0000256" key="5">
    <source>
        <dbReference type="ARBA" id="ARBA00022989"/>
    </source>
</evidence>